<dbReference type="Gene3D" id="3.40.50.20">
    <property type="match status" value="1"/>
</dbReference>
<proteinExistence type="predicted"/>
<dbReference type="InterPro" id="IPR005479">
    <property type="entry name" value="CPAse_ATP-bd"/>
</dbReference>
<dbReference type="SUPFAM" id="SSF56059">
    <property type="entry name" value="Glutathione synthetase ATP-binding domain-like"/>
    <property type="match status" value="1"/>
</dbReference>
<dbReference type="EMBL" id="JAMDMX010000180">
    <property type="protein sequence ID" value="MCY9697978.1"/>
    <property type="molecule type" value="Genomic_DNA"/>
</dbReference>
<keyword evidence="4" id="KW-1185">Reference proteome</keyword>
<name>A0ABT4GP39_9BACL</name>
<organism evidence="3 4">
    <name type="scientific">Paenibacillus alginolyticus</name>
    <dbReference type="NCBI Taxonomy" id="59839"/>
    <lineage>
        <taxon>Bacteria</taxon>
        <taxon>Bacillati</taxon>
        <taxon>Bacillota</taxon>
        <taxon>Bacilli</taxon>
        <taxon>Bacillales</taxon>
        <taxon>Paenibacillaceae</taxon>
        <taxon>Paenibacillus</taxon>
    </lineage>
</organism>
<dbReference type="Proteomes" id="UP001527099">
    <property type="component" value="Unassembled WGS sequence"/>
</dbReference>
<dbReference type="RefSeq" id="WP_268618510.1">
    <property type="nucleotide sequence ID" value="NZ_JAMDMX010000180.1"/>
</dbReference>
<keyword evidence="1" id="KW-0547">Nucleotide-binding</keyword>
<dbReference type="InterPro" id="IPR013815">
    <property type="entry name" value="ATP_grasp_subdomain_1"/>
</dbReference>
<evidence type="ECO:0000313" key="3">
    <source>
        <dbReference type="EMBL" id="MCY9697978.1"/>
    </source>
</evidence>
<sequence length="389" mass="44575">MSIVLCTNGLLSKTLCVVRSLGSRGIRTITAEKTRLHASGFSKYCSSSVLSPDPGKVPEQYLEWLVDTIRKEHCDVLFPMDDDTLEIVMDNRDLLESLCRVVLPPTESYRIAADKGKTIQVASKLGIPCPQTVEWDDDEIDADILRKRTEHMRYPLLLKPRKSSGSRGIRCVEHPDELLVTFLEVHKYYPKLLIQEMIPQGPKYDVCVCYDAEHRLQASFVQKEVRNYPLDRGPSTVCQSVEYPELLEISKKLMDHLNWYGVADIEFMIDPRSGEPKLMEINPRFWASVPLAVRAGIDFPWLQYQLAIGKSIEPVHTYQVGVYSRSIIPGEILHFISNPKRFQMDPPMWTTKIADDTLSIHDPMPTIGLLLSAARYGWKPETWRFLIRR</sequence>
<dbReference type="InterPro" id="IPR011761">
    <property type="entry name" value="ATP-grasp"/>
</dbReference>
<dbReference type="PROSITE" id="PS50975">
    <property type="entry name" value="ATP_GRASP"/>
    <property type="match status" value="1"/>
</dbReference>
<evidence type="ECO:0000313" key="4">
    <source>
        <dbReference type="Proteomes" id="UP001527099"/>
    </source>
</evidence>
<keyword evidence="1" id="KW-0067">ATP-binding</keyword>
<dbReference type="Gene3D" id="3.30.1490.20">
    <property type="entry name" value="ATP-grasp fold, A domain"/>
    <property type="match status" value="1"/>
</dbReference>
<evidence type="ECO:0000256" key="1">
    <source>
        <dbReference type="PROSITE-ProRule" id="PRU00409"/>
    </source>
</evidence>
<feature type="domain" description="ATP-grasp" evidence="2">
    <location>
        <begin position="119"/>
        <end position="308"/>
    </location>
</feature>
<gene>
    <name evidence="3" type="ORF">M5X19_34750</name>
</gene>
<reference evidence="3 4" key="1">
    <citation type="submission" date="2022-05" db="EMBL/GenBank/DDBJ databases">
        <title>Genome Sequencing of Bee-Associated Microbes.</title>
        <authorList>
            <person name="Dunlap C."/>
        </authorList>
    </citation>
    <scope>NUCLEOTIDE SEQUENCE [LARGE SCALE GENOMIC DNA]</scope>
    <source>
        <strain evidence="3 4">NRRL B-14421</strain>
    </source>
</reference>
<evidence type="ECO:0000259" key="2">
    <source>
        <dbReference type="PROSITE" id="PS50975"/>
    </source>
</evidence>
<dbReference type="Gene3D" id="3.30.470.20">
    <property type="entry name" value="ATP-grasp fold, B domain"/>
    <property type="match status" value="1"/>
</dbReference>
<dbReference type="Pfam" id="PF02786">
    <property type="entry name" value="CPSase_L_D2"/>
    <property type="match status" value="1"/>
</dbReference>
<comment type="caution">
    <text evidence="3">The sequence shown here is derived from an EMBL/GenBank/DDBJ whole genome shotgun (WGS) entry which is preliminary data.</text>
</comment>
<protein>
    <submittedName>
        <fullName evidence="3">ATP-grasp domain-containing protein</fullName>
    </submittedName>
</protein>
<dbReference type="PANTHER" id="PTHR23132">
    <property type="entry name" value="D-ALANINE--D-ALANINE LIGASE"/>
    <property type="match status" value="1"/>
</dbReference>
<accession>A0ABT4GP39</accession>
<dbReference type="PANTHER" id="PTHR23132:SF14">
    <property type="entry name" value="ATP-GRASP DOMAIN-CONTAINING PROTEIN"/>
    <property type="match status" value="1"/>
</dbReference>